<proteinExistence type="predicted"/>
<dbReference type="SUPFAM" id="SSF53300">
    <property type="entry name" value="vWA-like"/>
    <property type="match status" value="1"/>
</dbReference>
<reference evidence="3" key="1">
    <citation type="submission" date="2023-03" db="EMBL/GenBank/DDBJ databases">
        <title>Draft assemblies of triclosan tolerant bacteria isolated from returned activated sludge.</title>
        <authorList>
            <person name="Van Hamelsveld S."/>
        </authorList>
    </citation>
    <scope>NUCLEOTIDE SEQUENCE</scope>
    <source>
        <strain evidence="3">GW210015_S63</strain>
    </source>
</reference>
<gene>
    <name evidence="3" type="ORF">P3W55_08850</name>
</gene>
<feature type="region of interest" description="Disordered" evidence="1">
    <location>
        <begin position="1"/>
        <end position="44"/>
    </location>
</feature>
<dbReference type="InterPro" id="IPR036465">
    <property type="entry name" value="vWFA_dom_sf"/>
</dbReference>
<dbReference type="RefSeq" id="WP_276214264.1">
    <property type="nucleotide sequence ID" value="NZ_JARJLR010000171.1"/>
</dbReference>
<accession>A0AAW6P547</accession>
<dbReference type="AlphaFoldDB" id="A0AAW6P547"/>
<dbReference type="Gene3D" id="3.40.50.410">
    <property type="entry name" value="von Willebrand factor, type A domain"/>
    <property type="match status" value="1"/>
</dbReference>
<dbReference type="Proteomes" id="UP001220662">
    <property type="component" value="Unassembled WGS sequence"/>
</dbReference>
<evidence type="ECO:0000256" key="1">
    <source>
        <dbReference type="SAM" id="MobiDB-lite"/>
    </source>
</evidence>
<dbReference type="PANTHER" id="PTHR35023:SF1">
    <property type="entry name" value="MG-PROTOPORPHYRIN IX CHELATASE"/>
    <property type="match status" value="1"/>
</dbReference>
<dbReference type="PANTHER" id="PTHR35023">
    <property type="entry name" value="CHELATASE-RELATED"/>
    <property type="match status" value="1"/>
</dbReference>
<evidence type="ECO:0000259" key="2">
    <source>
        <dbReference type="Pfam" id="PF13519"/>
    </source>
</evidence>
<comment type="caution">
    <text evidence="3">The sequence shown here is derived from an EMBL/GenBank/DDBJ whole genome shotgun (WGS) entry which is preliminary data.</text>
</comment>
<name>A0AAW6P547_9PSED</name>
<feature type="domain" description="VWFA" evidence="2">
    <location>
        <begin position="72"/>
        <end position="177"/>
    </location>
</feature>
<dbReference type="InterPro" id="IPR052989">
    <property type="entry name" value="Mg-chelatase_DI-like"/>
</dbReference>
<evidence type="ECO:0000313" key="3">
    <source>
        <dbReference type="EMBL" id="MDF3841820.1"/>
    </source>
</evidence>
<organism evidence="3 4">
    <name type="scientific">Pseudomonas citronellolis</name>
    <dbReference type="NCBI Taxonomy" id="53408"/>
    <lineage>
        <taxon>Bacteria</taxon>
        <taxon>Pseudomonadati</taxon>
        <taxon>Pseudomonadota</taxon>
        <taxon>Gammaproteobacteria</taxon>
        <taxon>Pseudomonadales</taxon>
        <taxon>Pseudomonadaceae</taxon>
        <taxon>Pseudomonas</taxon>
    </lineage>
</organism>
<protein>
    <submittedName>
        <fullName evidence="3">VWA domain-containing protein</fullName>
    </submittedName>
</protein>
<evidence type="ECO:0000313" key="4">
    <source>
        <dbReference type="Proteomes" id="UP001220662"/>
    </source>
</evidence>
<sequence>MAKKALSVRPHPAPGADASPTPGQLAGGRSGARRHGAQSRIDWPATLLRGRPKRRDDLVLRARSAKPRELWLVIVDASASTRRHGALGLAKGLLAEVFEQAYRQRARLAVLHAAGRQPRWLWQGQKASAQLRDWLRELGAGGGTPLPEALAQAADWLQQRQRHKPGERQRLLIVTDGRLSDCPPLAPLPCASLLVDIESGPVRLGRARQLAANLGAEYRAIGDLPLR</sequence>
<dbReference type="Pfam" id="PF13519">
    <property type="entry name" value="VWA_2"/>
    <property type="match status" value="1"/>
</dbReference>
<dbReference type="InterPro" id="IPR002035">
    <property type="entry name" value="VWF_A"/>
</dbReference>
<dbReference type="EMBL" id="JARJLR010000171">
    <property type="protein sequence ID" value="MDF3841820.1"/>
    <property type="molecule type" value="Genomic_DNA"/>
</dbReference>